<dbReference type="Proteomes" id="UP000186817">
    <property type="component" value="Unassembled WGS sequence"/>
</dbReference>
<comment type="caution">
    <text evidence="2">The sequence shown here is derived from an EMBL/GenBank/DDBJ whole genome shotgun (WGS) entry which is preliminary data.</text>
</comment>
<reference evidence="2 3" key="1">
    <citation type="submission" date="2016-02" db="EMBL/GenBank/DDBJ databases">
        <title>Genome analysis of coral dinoflagellate symbionts highlights evolutionary adaptations to a symbiotic lifestyle.</title>
        <authorList>
            <person name="Aranda M."/>
            <person name="Li Y."/>
            <person name="Liew Y.J."/>
            <person name="Baumgarten S."/>
            <person name="Simakov O."/>
            <person name="Wilson M."/>
            <person name="Piel J."/>
            <person name="Ashoor H."/>
            <person name="Bougouffa S."/>
            <person name="Bajic V.B."/>
            <person name="Ryu T."/>
            <person name="Ravasi T."/>
            <person name="Bayer T."/>
            <person name="Micklem G."/>
            <person name="Kim H."/>
            <person name="Bhak J."/>
            <person name="Lajeunesse T.C."/>
            <person name="Voolstra C.R."/>
        </authorList>
    </citation>
    <scope>NUCLEOTIDE SEQUENCE [LARGE SCALE GENOMIC DNA]</scope>
    <source>
        <strain evidence="2 3">CCMP2467</strain>
    </source>
</reference>
<feature type="region of interest" description="Disordered" evidence="1">
    <location>
        <begin position="108"/>
        <end position="130"/>
    </location>
</feature>
<evidence type="ECO:0000256" key="1">
    <source>
        <dbReference type="SAM" id="MobiDB-lite"/>
    </source>
</evidence>
<evidence type="ECO:0000313" key="3">
    <source>
        <dbReference type="Proteomes" id="UP000186817"/>
    </source>
</evidence>
<feature type="compositionally biased region" description="Basic and acidic residues" evidence="1">
    <location>
        <begin position="108"/>
        <end position="122"/>
    </location>
</feature>
<dbReference type="AlphaFoldDB" id="A0A1Q9CBV8"/>
<protein>
    <submittedName>
        <fullName evidence="2">Uncharacterized protein</fullName>
    </submittedName>
</protein>
<keyword evidence="3" id="KW-1185">Reference proteome</keyword>
<gene>
    <name evidence="2" type="ORF">AK812_SmicGene39295</name>
</gene>
<organism evidence="2 3">
    <name type="scientific">Symbiodinium microadriaticum</name>
    <name type="common">Dinoflagellate</name>
    <name type="synonym">Zooxanthella microadriatica</name>
    <dbReference type="NCBI Taxonomy" id="2951"/>
    <lineage>
        <taxon>Eukaryota</taxon>
        <taxon>Sar</taxon>
        <taxon>Alveolata</taxon>
        <taxon>Dinophyceae</taxon>
        <taxon>Suessiales</taxon>
        <taxon>Symbiodiniaceae</taxon>
        <taxon>Symbiodinium</taxon>
    </lineage>
</organism>
<dbReference type="EMBL" id="LSRX01001390">
    <property type="protein sequence ID" value="OLP80307.1"/>
    <property type="molecule type" value="Genomic_DNA"/>
</dbReference>
<name>A0A1Q9CBV8_SYMMI</name>
<proteinExistence type="predicted"/>
<accession>A0A1Q9CBV8</accession>
<evidence type="ECO:0000313" key="2">
    <source>
        <dbReference type="EMBL" id="OLP80307.1"/>
    </source>
</evidence>
<sequence>MALQHNSKAAAEPFEQAMGHAMEQVVGEVVAVTQSIFAKQDVYKLKKLGLEFRAAAVANKYTMASSVLTSVSKGLKAMRSHGQDLISYAKELKTESEHLSKEARVQLKEAKQNKELNKKRDPALAYLPTA</sequence>